<keyword evidence="4" id="KW-0496">Mitochondrion</keyword>
<evidence type="ECO:0000256" key="5">
    <source>
        <dbReference type="ARBA" id="ARBA00026235"/>
    </source>
</evidence>
<dbReference type="AlphaFoldDB" id="A0A9P4R911"/>
<dbReference type="Pfam" id="PF05347">
    <property type="entry name" value="Complex1_LYR"/>
    <property type="match status" value="1"/>
</dbReference>
<keyword evidence="9" id="KW-1185">Reference proteome</keyword>
<name>A0A9P4R911_9PLEO</name>
<evidence type="ECO:0000256" key="3">
    <source>
        <dbReference type="ARBA" id="ARBA00022946"/>
    </source>
</evidence>
<evidence type="ECO:0000256" key="2">
    <source>
        <dbReference type="ARBA" id="ARBA00009508"/>
    </source>
</evidence>
<dbReference type="CDD" id="cd20262">
    <property type="entry name" value="Complex1_LYR_LYRM2"/>
    <property type="match status" value="1"/>
</dbReference>
<comment type="similarity">
    <text evidence="2">Belongs to the complex I LYR family.</text>
</comment>
<reference evidence="8" key="1">
    <citation type="journal article" date="2020" name="Stud. Mycol.">
        <title>101 Dothideomycetes genomes: a test case for predicting lifestyles and emergence of pathogens.</title>
        <authorList>
            <person name="Haridas S."/>
            <person name="Albert R."/>
            <person name="Binder M."/>
            <person name="Bloem J."/>
            <person name="Labutti K."/>
            <person name="Salamov A."/>
            <person name="Andreopoulos B."/>
            <person name="Baker S."/>
            <person name="Barry K."/>
            <person name="Bills G."/>
            <person name="Bluhm B."/>
            <person name="Cannon C."/>
            <person name="Castanera R."/>
            <person name="Culley D."/>
            <person name="Daum C."/>
            <person name="Ezra D."/>
            <person name="Gonzalez J."/>
            <person name="Henrissat B."/>
            <person name="Kuo A."/>
            <person name="Liang C."/>
            <person name="Lipzen A."/>
            <person name="Lutzoni F."/>
            <person name="Magnuson J."/>
            <person name="Mondo S."/>
            <person name="Nolan M."/>
            <person name="Ohm R."/>
            <person name="Pangilinan J."/>
            <person name="Park H.-J."/>
            <person name="Ramirez L."/>
            <person name="Alfaro M."/>
            <person name="Sun H."/>
            <person name="Tritt A."/>
            <person name="Yoshinaga Y."/>
            <person name="Zwiers L.-H."/>
            <person name="Turgeon B."/>
            <person name="Goodwin S."/>
            <person name="Spatafora J."/>
            <person name="Crous P."/>
            <person name="Grigoriev I."/>
        </authorList>
    </citation>
    <scope>NUCLEOTIDE SEQUENCE</scope>
    <source>
        <strain evidence="8">CBS 125425</strain>
    </source>
</reference>
<evidence type="ECO:0000313" key="8">
    <source>
        <dbReference type="EMBL" id="KAF2740315.1"/>
    </source>
</evidence>
<keyword evidence="3" id="KW-0809">Transit peptide</keyword>
<evidence type="ECO:0000256" key="4">
    <source>
        <dbReference type="ARBA" id="ARBA00023128"/>
    </source>
</evidence>
<sequence length="103" mass="11874">MRGYATIAGKPPSRLGLRGKRPVGLDHFIQRQRVLALWRDILRSTAGISDVATRNEMRRFARTEFEQHRLVDDLSHIRYLISSGKTQFDNMKSTLINSGLYRS</sequence>
<dbReference type="GO" id="GO:0005739">
    <property type="term" value="C:mitochondrion"/>
    <property type="evidence" value="ECO:0007669"/>
    <property type="project" value="UniProtKB-SubCell"/>
</dbReference>
<accession>A0A9P4R911</accession>
<dbReference type="PANTHER" id="PTHR13675">
    <property type="entry name" value="LYR MOTIF-CONTAINING PROTEIN 2"/>
    <property type="match status" value="1"/>
</dbReference>
<comment type="caution">
    <text evidence="8">The sequence shown here is derived from an EMBL/GenBank/DDBJ whole genome shotgun (WGS) entry which is preliminary data.</text>
</comment>
<evidence type="ECO:0000313" key="9">
    <source>
        <dbReference type="Proteomes" id="UP000799444"/>
    </source>
</evidence>
<feature type="domain" description="Complex 1 LYR protein" evidence="7">
    <location>
        <begin position="32"/>
        <end position="89"/>
    </location>
</feature>
<dbReference type="InterPro" id="IPR008011">
    <property type="entry name" value="Complex1_LYR_dom"/>
</dbReference>
<dbReference type="Proteomes" id="UP000799444">
    <property type="component" value="Unassembled WGS sequence"/>
</dbReference>
<organism evidence="8 9">
    <name type="scientific">Polyplosphaeria fusca</name>
    <dbReference type="NCBI Taxonomy" id="682080"/>
    <lineage>
        <taxon>Eukaryota</taxon>
        <taxon>Fungi</taxon>
        <taxon>Dikarya</taxon>
        <taxon>Ascomycota</taxon>
        <taxon>Pezizomycotina</taxon>
        <taxon>Dothideomycetes</taxon>
        <taxon>Pleosporomycetidae</taxon>
        <taxon>Pleosporales</taxon>
        <taxon>Tetraplosphaeriaceae</taxon>
        <taxon>Polyplosphaeria</taxon>
    </lineage>
</organism>
<gene>
    <name evidence="8" type="ORF">EJ04DRAFT_572170</name>
</gene>
<comment type="subcellular location">
    <subcellularLocation>
        <location evidence="1">Mitochondrion</location>
    </subcellularLocation>
</comment>
<protein>
    <recommendedName>
        <fullName evidence="5">LYR motif-containing protein 2</fullName>
    </recommendedName>
</protein>
<dbReference type="InterPro" id="IPR045293">
    <property type="entry name" value="Complex1_LYR_LYRM2"/>
</dbReference>
<evidence type="ECO:0000259" key="7">
    <source>
        <dbReference type="Pfam" id="PF05347"/>
    </source>
</evidence>
<proteinExistence type="inferred from homology"/>
<dbReference type="EMBL" id="ML996100">
    <property type="protein sequence ID" value="KAF2740315.1"/>
    <property type="molecule type" value="Genomic_DNA"/>
</dbReference>
<evidence type="ECO:0000256" key="1">
    <source>
        <dbReference type="ARBA" id="ARBA00004173"/>
    </source>
</evidence>
<comment type="function">
    <text evidence="6">Involved in efficient integration of the N-module into mitochondrial respiratory chain complex I.</text>
</comment>
<dbReference type="OrthoDB" id="74240at2759"/>
<evidence type="ECO:0000256" key="6">
    <source>
        <dbReference type="ARBA" id="ARBA00044735"/>
    </source>
</evidence>
<dbReference type="PANTHER" id="PTHR13675:SF0">
    <property type="entry name" value="LYR MOTIF-CONTAINING PROTEIN 2"/>
    <property type="match status" value="1"/>
</dbReference>